<feature type="signal peptide" evidence="2">
    <location>
        <begin position="1"/>
        <end position="19"/>
    </location>
</feature>
<comment type="caution">
    <text evidence="3">The sequence shown here is derived from an EMBL/GenBank/DDBJ whole genome shotgun (WGS) entry which is preliminary data.</text>
</comment>
<accession>A0ABR6Y2B7</accession>
<keyword evidence="1" id="KW-1133">Transmembrane helix</keyword>
<gene>
    <name evidence="3" type="ORF">H6H04_10935</name>
</gene>
<dbReference type="RefSeq" id="WP_186845994.1">
    <property type="nucleotide sequence ID" value="NZ_JACOME010000002.1"/>
</dbReference>
<protein>
    <submittedName>
        <fullName evidence="3">Uncharacterized protein</fullName>
    </submittedName>
</protein>
<keyword evidence="2" id="KW-0732">Signal</keyword>
<dbReference type="Proteomes" id="UP000607435">
    <property type="component" value="Unassembled WGS sequence"/>
</dbReference>
<evidence type="ECO:0000256" key="2">
    <source>
        <dbReference type="SAM" id="SignalP"/>
    </source>
</evidence>
<feature type="chain" id="PRO_5045164232" evidence="2">
    <location>
        <begin position="20"/>
        <end position="153"/>
    </location>
</feature>
<proteinExistence type="predicted"/>
<feature type="transmembrane region" description="Helical" evidence="1">
    <location>
        <begin position="119"/>
        <end position="137"/>
    </location>
</feature>
<organism evidence="3 4">
    <name type="scientific">Winogradskyella echinorum</name>
    <dbReference type="NCBI Taxonomy" id="538189"/>
    <lineage>
        <taxon>Bacteria</taxon>
        <taxon>Pseudomonadati</taxon>
        <taxon>Bacteroidota</taxon>
        <taxon>Flavobacteriia</taxon>
        <taxon>Flavobacteriales</taxon>
        <taxon>Flavobacteriaceae</taxon>
        <taxon>Winogradskyella</taxon>
    </lineage>
</organism>
<evidence type="ECO:0000313" key="4">
    <source>
        <dbReference type="Proteomes" id="UP000607435"/>
    </source>
</evidence>
<evidence type="ECO:0000256" key="1">
    <source>
        <dbReference type="SAM" id="Phobius"/>
    </source>
</evidence>
<reference evidence="3 4" key="1">
    <citation type="submission" date="2020-08" db="EMBL/GenBank/DDBJ databases">
        <title>Winogradskyella ouciana sp. nov., isolated from the hadal seawater of the Mariana Trench.</title>
        <authorList>
            <person name="He X."/>
        </authorList>
    </citation>
    <scope>NUCLEOTIDE SEQUENCE [LARGE SCALE GENOMIC DNA]</scope>
    <source>
        <strain evidence="3 4">KCTC 22026</strain>
    </source>
</reference>
<keyword evidence="1" id="KW-0812">Transmembrane</keyword>
<name>A0ABR6Y2B7_9FLAO</name>
<keyword evidence="4" id="KW-1185">Reference proteome</keyword>
<sequence length="153" mass="17286">MRKSIVAFLCLFCSNLLLSNVYAQKQYLEITNLKNNRTKKIKEKKKITVYTNDLKKVYGPLKILDNETILIKETEIKLSDVLMIKNKSILVKIFSYVVLPVTMMLTIGILAVSGAGDSVTANIGVIGISAILATSQIKKKYKTERYKFKIAYD</sequence>
<keyword evidence="1" id="KW-0472">Membrane</keyword>
<evidence type="ECO:0000313" key="3">
    <source>
        <dbReference type="EMBL" id="MBC3846895.1"/>
    </source>
</evidence>
<feature type="transmembrane region" description="Helical" evidence="1">
    <location>
        <begin position="93"/>
        <end position="112"/>
    </location>
</feature>
<dbReference type="EMBL" id="JACOME010000002">
    <property type="protein sequence ID" value="MBC3846895.1"/>
    <property type="molecule type" value="Genomic_DNA"/>
</dbReference>